<accession>A0A7S0C9R4</accession>
<dbReference type="InterPro" id="IPR035892">
    <property type="entry name" value="C2_domain_sf"/>
</dbReference>
<dbReference type="GO" id="GO:0005886">
    <property type="term" value="C:plasma membrane"/>
    <property type="evidence" value="ECO:0007669"/>
    <property type="project" value="TreeGrafter"/>
</dbReference>
<dbReference type="GO" id="GO:0005544">
    <property type="term" value="F:calcium-dependent phospholipid binding"/>
    <property type="evidence" value="ECO:0007669"/>
    <property type="project" value="InterPro"/>
</dbReference>
<proteinExistence type="predicted"/>
<dbReference type="GO" id="GO:0071277">
    <property type="term" value="P:cellular response to calcium ion"/>
    <property type="evidence" value="ECO:0007669"/>
    <property type="project" value="TreeGrafter"/>
</dbReference>
<dbReference type="InterPro" id="IPR045052">
    <property type="entry name" value="Copine"/>
</dbReference>
<dbReference type="Pfam" id="PF00168">
    <property type="entry name" value="C2"/>
    <property type="match status" value="1"/>
</dbReference>
<feature type="domain" description="C2" evidence="1">
    <location>
        <begin position="10"/>
        <end position="127"/>
    </location>
</feature>
<sequence length="226" mass="24329">MIISFDSFTSSTFLMLNIHYYRIFTNNTFSLRSSSKKPMFYNVSDPYFVLKTVGSEEVYRSETLRNNLNPTWSAGEVKLMALCGGDLDKTFSVTTFDKNSKRADDEMGSFETTVNEMIVGSQGSGIDYTLTIKGKSKGDVYVRVANISGYQAPSITAAKNMAAVGAAKICKLEVDRKDEAAKVAAQVVAEAEAAIIEARAAAEVASLAFDEAKAAADTAAATVDAL</sequence>
<dbReference type="EMBL" id="HBEL01029027">
    <property type="protein sequence ID" value="CAD8417337.1"/>
    <property type="molecule type" value="Transcribed_RNA"/>
</dbReference>
<name>A0A7S0C9R4_9STRA</name>
<dbReference type="InterPro" id="IPR000008">
    <property type="entry name" value="C2_dom"/>
</dbReference>
<dbReference type="SUPFAM" id="SSF49562">
    <property type="entry name" value="C2 domain (Calcium/lipid-binding domain, CaLB)"/>
    <property type="match status" value="1"/>
</dbReference>
<reference evidence="2" key="1">
    <citation type="submission" date="2021-01" db="EMBL/GenBank/DDBJ databases">
        <authorList>
            <person name="Corre E."/>
            <person name="Pelletier E."/>
            <person name="Niang G."/>
            <person name="Scheremetjew M."/>
            <person name="Finn R."/>
            <person name="Kale V."/>
            <person name="Holt S."/>
            <person name="Cochrane G."/>
            <person name="Meng A."/>
            <person name="Brown T."/>
            <person name="Cohen L."/>
        </authorList>
    </citation>
    <scope>NUCLEOTIDE SEQUENCE</scope>
    <source>
        <strain evidence="2">CCAP1064/1</strain>
    </source>
</reference>
<organism evidence="2">
    <name type="scientific">Proboscia inermis</name>
    <dbReference type="NCBI Taxonomy" id="420281"/>
    <lineage>
        <taxon>Eukaryota</taxon>
        <taxon>Sar</taxon>
        <taxon>Stramenopiles</taxon>
        <taxon>Ochrophyta</taxon>
        <taxon>Bacillariophyta</taxon>
        <taxon>Coscinodiscophyceae</taxon>
        <taxon>Rhizosoleniophycidae</taxon>
        <taxon>Rhizosoleniales</taxon>
        <taxon>Rhizosoleniaceae</taxon>
        <taxon>Proboscia</taxon>
    </lineage>
</organism>
<protein>
    <recommendedName>
        <fullName evidence="1">C2 domain-containing protein</fullName>
    </recommendedName>
</protein>
<dbReference type="PANTHER" id="PTHR10857:SF106">
    <property type="entry name" value="C2 DOMAIN-CONTAINING PROTEIN"/>
    <property type="match status" value="1"/>
</dbReference>
<dbReference type="Gene3D" id="2.60.40.150">
    <property type="entry name" value="C2 domain"/>
    <property type="match status" value="1"/>
</dbReference>
<dbReference type="PROSITE" id="PS50004">
    <property type="entry name" value="C2"/>
    <property type="match status" value="1"/>
</dbReference>
<dbReference type="PANTHER" id="PTHR10857">
    <property type="entry name" value="COPINE"/>
    <property type="match status" value="1"/>
</dbReference>
<evidence type="ECO:0000313" key="2">
    <source>
        <dbReference type="EMBL" id="CAD8417337.1"/>
    </source>
</evidence>
<evidence type="ECO:0000259" key="1">
    <source>
        <dbReference type="PROSITE" id="PS50004"/>
    </source>
</evidence>
<dbReference type="AlphaFoldDB" id="A0A7S0C9R4"/>
<gene>
    <name evidence="2" type="ORF">PINE0816_LOCUS13472</name>
</gene>